<evidence type="ECO:0000313" key="2">
    <source>
        <dbReference type="Proteomes" id="UP000682951"/>
    </source>
</evidence>
<accession>A0ABS5HKY6</accession>
<sequence>MVRAIDENGDWTMGRLNESPAIAQNIKTAILSLYNDWFYELDYGVRWFDFLVKNPNFAALERDIKTQILNVSGVVSLDEFSLNLDERTAKIELRYTDIYNKKQDLSVEYENN</sequence>
<dbReference type="InterPro" id="IPR020288">
    <property type="entry name" value="Sheath_initiator"/>
</dbReference>
<organism evidence="1 2">
    <name type="scientific">Campylobacter anatolicus</name>
    <dbReference type="NCBI Taxonomy" id="2829105"/>
    <lineage>
        <taxon>Bacteria</taxon>
        <taxon>Pseudomonadati</taxon>
        <taxon>Campylobacterota</taxon>
        <taxon>Epsilonproteobacteria</taxon>
        <taxon>Campylobacterales</taxon>
        <taxon>Campylobacteraceae</taxon>
        <taxon>Campylobacter</taxon>
    </lineage>
</organism>
<reference evidence="1 2" key="1">
    <citation type="submission" date="2021-04" db="EMBL/GenBank/DDBJ databases">
        <title>Molecular and phenotypic characterization and identification of bacterial isolates recovered from the Anatolian ground squirrels (Spermophilus xanthoprymnus) and which have the potential to form a new species in the Campylobacter genus.</title>
        <authorList>
            <person name="Aydin F."/>
            <person name="Abay S."/>
            <person name="Kayman T."/>
            <person name="Karakaya E."/>
            <person name="Mustak H.K."/>
            <person name="Mustak I.B."/>
            <person name="Bilgin N."/>
            <person name="Duzler A."/>
            <person name="Sahin O."/>
            <person name="Guran O."/>
            <person name="Saticioglu I.B."/>
        </authorList>
    </citation>
    <scope>NUCLEOTIDE SEQUENCE [LARGE SCALE GENOMIC DNA]</scope>
    <source>
        <strain evidence="2">faydin-G24</strain>
    </source>
</reference>
<gene>
    <name evidence="1" type="ORF">KDD93_06820</name>
</gene>
<name>A0ABS5HKY6_9BACT</name>
<protein>
    <recommendedName>
        <fullName evidence="3">DUF2634 domain-containing protein</fullName>
    </recommendedName>
</protein>
<dbReference type="Proteomes" id="UP000682951">
    <property type="component" value="Unassembled WGS sequence"/>
</dbReference>
<dbReference type="EMBL" id="JAGSSW010000006">
    <property type="protein sequence ID" value="MBR8464272.1"/>
    <property type="molecule type" value="Genomic_DNA"/>
</dbReference>
<evidence type="ECO:0008006" key="3">
    <source>
        <dbReference type="Google" id="ProtNLM"/>
    </source>
</evidence>
<keyword evidence="2" id="KW-1185">Reference proteome</keyword>
<comment type="caution">
    <text evidence="1">The sequence shown here is derived from an EMBL/GenBank/DDBJ whole genome shotgun (WGS) entry which is preliminary data.</text>
</comment>
<evidence type="ECO:0000313" key="1">
    <source>
        <dbReference type="EMBL" id="MBR8464272.1"/>
    </source>
</evidence>
<dbReference type="RefSeq" id="WP_212142208.1">
    <property type="nucleotide sequence ID" value="NZ_JAGSSW010000006.1"/>
</dbReference>
<proteinExistence type="predicted"/>
<dbReference type="Gene3D" id="3.10.450.40">
    <property type="match status" value="1"/>
</dbReference>
<dbReference type="Pfam" id="PF10934">
    <property type="entry name" value="Sheath_initiator"/>
    <property type="match status" value="1"/>
</dbReference>